<protein>
    <submittedName>
        <fullName evidence="1">Uncharacterized protein</fullName>
    </submittedName>
</protein>
<dbReference type="Proteomes" id="UP000052023">
    <property type="component" value="Unassembled WGS sequence"/>
</dbReference>
<organism evidence="1 2">
    <name type="scientific">Bradyrhizobium retamae</name>
    <dbReference type="NCBI Taxonomy" id="1300035"/>
    <lineage>
        <taxon>Bacteria</taxon>
        <taxon>Pseudomonadati</taxon>
        <taxon>Pseudomonadota</taxon>
        <taxon>Alphaproteobacteria</taxon>
        <taxon>Hyphomicrobiales</taxon>
        <taxon>Nitrobacteraceae</taxon>
        <taxon>Bradyrhizobium</taxon>
    </lineage>
</organism>
<dbReference type="OrthoDB" id="8239675at2"/>
<dbReference type="AlphaFoldDB" id="A0A0R3ML29"/>
<dbReference type="RefSeq" id="WP_057847226.1">
    <property type="nucleotide sequence ID" value="NZ_LLYA01000200.1"/>
</dbReference>
<sequence length="110" mass="12556">MDAFDRFWQWANKPLDSGLTLPADIHHAVTSLAPEARYDRAKVNEAVRKIRETRDIPRHTGRDIDDPDRVEVDHFELCPVCGQLCDMRDLGQVMEHLPGPESDIEPAQPN</sequence>
<evidence type="ECO:0000313" key="2">
    <source>
        <dbReference type="Proteomes" id="UP000052023"/>
    </source>
</evidence>
<accession>A0A0R3ML29</accession>
<evidence type="ECO:0000313" key="1">
    <source>
        <dbReference type="EMBL" id="KRR18147.1"/>
    </source>
</evidence>
<proteinExistence type="predicted"/>
<keyword evidence="2" id="KW-1185">Reference proteome</keyword>
<comment type="caution">
    <text evidence="1">The sequence shown here is derived from an EMBL/GenBank/DDBJ whole genome shotgun (WGS) entry which is preliminary data.</text>
</comment>
<name>A0A0R3ML29_9BRAD</name>
<gene>
    <name evidence="1" type="ORF">CQ13_35415</name>
</gene>
<dbReference type="EMBL" id="LLYA01000200">
    <property type="protein sequence ID" value="KRR18147.1"/>
    <property type="molecule type" value="Genomic_DNA"/>
</dbReference>
<reference evidence="1 2" key="1">
    <citation type="submission" date="2014-03" db="EMBL/GenBank/DDBJ databases">
        <title>Bradyrhizobium valentinum sp. nov., isolated from effective nodules of Lupinus mariae-josephae, a lupine endemic of basic-lime soils in Eastern Spain.</title>
        <authorList>
            <person name="Duran D."/>
            <person name="Rey L."/>
            <person name="Navarro A."/>
            <person name="Busquets A."/>
            <person name="Imperial J."/>
            <person name="Ruiz-Argueso T."/>
        </authorList>
    </citation>
    <scope>NUCLEOTIDE SEQUENCE [LARGE SCALE GENOMIC DNA]</scope>
    <source>
        <strain evidence="1 2">Ro19</strain>
    </source>
</reference>